<evidence type="ECO:0000313" key="2">
    <source>
        <dbReference type="Proteomes" id="UP001479436"/>
    </source>
</evidence>
<dbReference type="CDD" id="cd06154">
    <property type="entry name" value="YjgF_YER057c_UK114_like_6"/>
    <property type="match status" value="1"/>
</dbReference>
<dbReference type="PANTHER" id="PTHR43857">
    <property type="entry name" value="BLR7761 PROTEIN"/>
    <property type="match status" value="1"/>
</dbReference>
<accession>A0ABR2WRP8</accession>
<dbReference type="SUPFAM" id="SSF55298">
    <property type="entry name" value="YjgF-like"/>
    <property type="match status" value="1"/>
</dbReference>
<dbReference type="Pfam" id="PF01042">
    <property type="entry name" value="Ribonuc_L-PSP"/>
    <property type="match status" value="1"/>
</dbReference>
<dbReference type="PANTHER" id="PTHR43857:SF1">
    <property type="entry name" value="YJGH FAMILY PROTEIN"/>
    <property type="match status" value="1"/>
</dbReference>
<proteinExistence type="predicted"/>
<evidence type="ECO:0000313" key="1">
    <source>
        <dbReference type="EMBL" id="KAK9764182.1"/>
    </source>
</evidence>
<dbReference type="EMBL" id="JASJQH010000477">
    <property type="protein sequence ID" value="KAK9764182.1"/>
    <property type="molecule type" value="Genomic_DNA"/>
</dbReference>
<sequence length="142" mass="15641">MIRTNLSSNSPWEPEVGYSRAVRVGNQVVVTGTTSTDPETGVIVHHGDAYHQTLRIFQTIELALKSLGAHTKDIYRVRMYVVNIKENWKKVGSAHKEALAGIFPASTMVEVSGLIDSELLVEIEVEAMVGVSKIESMQMNLS</sequence>
<reference evidence="1 2" key="1">
    <citation type="submission" date="2023-04" db="EMBL/GenBank/DDBJ databases">
        <title>Genome of Basidiobolus ranarum AG-B5.</title>
        <authorList>
            <person name="Stajich J.E."/>
            <person name="Carter-House D."/>
            <person name="Gryganskyi A."/>
        </authorList>
    </citation>
    <scope>NUCLEOTIDE SEQUENCE [LARGE SCALE GENOMIC DNA]</scope>
    <source>
        <strain evidence="1 2">AG-B5</strain>
    </source>
</reference>
<protein>
    <submittedName>
        <fullName evidence="1">Uncharacterized protein</fullName>
    </submittedName>
</protein>
<comment type="caution">
    <text evidence="1">The sequence shown here is derived from an EMBL/GenBank/DDBJ whole genome shotgun (WGS) entry which is preliminary data.</text>
</comment>
<dbReference type="InterPro" id="IPR035959">
    <property type="entry name" value="RutC-like_sf"/>
</dbReference>
<gene>
    <name evidence="1" type="ORF">K7432_008525</name>
</gene>
<organism evidence="1 2">
    <name type="scientific">Basidiobolus ranarum</name>
    <dbReference type="NCBI Taxonomy" id="34480"/>
    <lineage>
        <taxon>Eukaryota</taxon>
        <taxon>Fungi</taxon>
        <taxon>Fungi incertae sedis</taxon>
        <taxon>Zoopagomycota</taxon>
        <taxon>Entomophthoromycotina</taxon>
        <taxon>Basidiobolomycetes</taxon>
        <taxon>Basidiobolales</taxon>
        <taxon>Basidiobolaceae</taxon>
        <taxon>Basidiobolus</taxon>
    </lineage>
</organism>
<name>A0ABR2WRP8_9FUNG</name>
<dbReference type="Proteomes" id="UP001479436">
    <property type="component" value="Unassembled WGS sequence"/>
</dbReference>
<dbReference type="InterPro" id="IPR006175">
    <property type="entry name" value="YjgF/YER057c/UK114"/>
</dbReference>
<dbReference type="Gene3D" id="3.30.1330.40">
    <property type="entry name" value="RutC-like"/>
    <property type="match status" value="1"/>
</dbReference>
<keyword evidence="2" id="KW-1185">Reference proteome</keyword>